<dbReference type="Proteomes" id="UP000184428">
    <property type="component" value="Unassembled WGS sequence"/>
</dbReference>
<dbReference type="OrthoDB" id="3620182at2"/>
<dbReference type="SUPFAM" id="SSF51182">
    <property type="entry name" value="RmlC-like cupins"/>
    <property type="match status" value="1"/>
</dbReference>
<dbReference type="InterPro" id="IPR011051">
    <property type="entry name" value="RmlC_Cupin_sf"/>
</dbReference>
<evidence type="ECO:0000259" key="2">
    <source>
        <dbReference type="Pfam" id="PF07883"/>
    </source>
</evidence>
<dbReference type="InterPro" id="IPR014710">
    <property type="entry name" value="RmlC-like_jellyroll"/>
</dbReference>
<accession>A0A1M7UN49</accession>
<dbReference type="InterPro" id="IPR052535">
    <property type="entry name" value="Bacilysin_H2HPP_isomerase"/>
</dbReference>
<evidence type="ECO:0000256" key="1">
    <source>
        <dbReference type="SAM" id="MobiDB-lite"/>
    </source>
</evidence>
<dbReference type="EMBL" id="FRDM01000023">
    <property type="protein sequence ID" value="SHN84388.1"/>
    <property type="molecule type" value="Genomic_DNA"/>
</dbReference>
<dbReference type="Pfam" id="PF07883">
    <property type="entry name" value="Cupin_2"/>
    <property type="match status" value="1"/>
</dbReference>
<gene>
    <name evidence="3" type="ORF">SAMN05660350_03583</name>
</gene>
<dbReference type="PANTHER" id="PTHR40112:SF1">
    <property type="entry name" value="H2HPP ISOMERASE"/>
    <property type="match status" value="1"/>
</dbReference>
<evidence type="ECO:0000313" key="4">
    <source>
        <dbReference type="Proteomes" id="UP000184428"/>
    </source>
</evidence>
<dbReference type="RefSeq" id="WP_072920035.1">
    <property type="nucleotide sequence ID" value="NZ_FRDM01000023.1"/>
</dbReference>
<dbReference type="AlphaFoldDB" id="A0A1M7UN49"/>
<organism evidence="3 4">
    <name type="scientific">Geodermatophilus obscurus</name>
    <dbReference type="NCBI Taxonomy" id="1861"/>
    <lineage>
        <taxon>Bacteria</taxon>
        <taxon>Bacillati</taxon>
        <taxon>Actinomycetota</taxon>
        <taxon>Actinomycetes</taxon>
        <taxon>Geodermatophilales</taxon>
        <taxon>Geodermatophilaceae</taxon>
        <taxon>Geodermatophilus</taxon>
    </lineage>
</organism>
<protein>
    <submittedName>
        <fullName evidence="3">Uncharacterized protein, RmlC-like cupin domain</fullName>
    </submittedName>
</protein>
<dbReference type="PANTHER" id="PTHR40112">
    <property type="entry name" value="H2HPP ISOMERASE"/>
    <property type="match status" value="1"/>
</dbReference>
<reference evidence="3 4" key="1">
    <citation type="submission" date="2016-12" db="EMBL/GenBank/DDBJ databases">
        <authorList>
            <person name="Song W.-J."/>
            <person name="Kurnit D.M."/>
        </authorList>
    </citation>
    <scope>NUCLEOTIDE SEQUENCE [LARGE SCALE GENOMIC DNA]</scope>
    <source>
        <strain evidence="3 4">DSM 43162</strain>
    </source>
</reference>
<evidence type="ECO:0000313" key="3">
    <source>
        <dbReference type="EMBL" id="SHN84388.1"/>
    </source>
</evidence>
<sequence length="127" mass="13366">MDEDAAVRLVRPEERTEGQPTSGMHREQALDTGSTWAGYVTTEAGAVSGWHHHGEHESTIYVVSGAVRMEFGPGGREVLDAGAGDFLYVPPHAIHREGNPTDEESAIVVVRGGTGPPVVNVDGPAPG</sequence>
<dbReference type="InterPro" id="IPR013096">
    <property type="entry name" value="Cupin_2"/>
</dbReference>
<feature type="region of interest" description="Disordered" evidence="1">
    <location>
        <begin position="1"/>
        <end position="28"/>
    </location>
</feature>
<dbReference type="Gene3D" id="2.60.120.10">
    <property type="entry name" value="Jelly Rolls"/>
    <property type="match status" value="1"/>
</dbReference>
<feature type="domain" description="Cupin type-2" evidence="2">
    <location>
        <begin position="39"/>
        <end position="110"/>
    </location>
</feature>
<proteinExistence type="predicted"/>
<name>A0A1M7UN49_9ACTN</name>